<reference evidence="3" key="1">
    <citation type="submission" date="2019-12" db="EMBL/GenBank/DDBJ databases">
        <title>Genome sequencing and annotation of Brassica cretica.</title>
        <authorList>
            <person name="Studholme D.J."/>
            <person name="Sarris P."/>
        </authorList>
    </citation>
    <scope>NUCLEOTIDE SEQUENCE</scope>
    <source>
        <strain evidence="3">PFS-109/04</strain>
        <tissue evidence="3">Leaf</tissue>
    </source>
</reference>
<proteinExistence type="predicted"/>
<feature type="region of interest" description="Disordered" evidence="1">
    <location>
        <begin position="220"/>
        <end position="242"/>
    </location>
</feature>
<accession>A0A8S9NT85</accession>
<dbReference type="Pfam" id="PF14111">
    <property type="entry name" value="DUF4283"/>
    <property type="match status" value="1"/>
</dbReference>
<feature type="domain" description="DUF4283" evidence="2">
    <location>
        <begin position="293"/>
        <end position="356"/>
    </location>
</feature>
<name>A0A8S9NT85_BRACR</name>
<gene>
    <name evidence="3" type="ORF">F2Q69_00045525</name>
</gene>
<evidence type="ECO:0000313" key="3">
    <source>
        <dbReference type="EMBL" id="KAF3504189.1"/>
    </source>
</evidence>
<dbReference type="InterPro" id="IPR025558">
    <property type="entry name" value="DUF4283"/>
</dbReference>
<evidence type="ECO:0000259" key="2">
    <source>
        <dbReference type="Pfam" id="PF14111"/>
    </source>
</evidence>
<dbReference type="EMBL" id="QGKX02001621">
    <property type="protein sequence ID" value="KAF3504189.1"/>
    <property type="molecule type" value="Genomic_DNA"/>
</dbReference>
<organism evidence="3 4">
    <name type="scientific">Brassica cretica</name>
    <name type="common">Mustard</name>
    <dbReference type="NCBI Taxonomy" id="69181"/>
    <lineage>
        <taxon>Eukaryota</taxon>
        <taxon>Viridiplantae</taxon>
        <taxon>Streptophyta</taxon>
        <taxon>Embryophyta</taxon>
        <taxon>Tracheophyta</taxon>
        <taxon>Spermatophyta</taxon>
        <taxon>Magnoliopsida</taxon>
        <taxon>eudicotyledons</taxon>
        <taxon>Gunneridae</taxon>
        <taxon>Pentapetalae</taxon>
        <taxon>rosids</taxon>
        <taxon>malvids</taxon>
        <taxon>Brassicales</taxon>
        <taxon>Brassicaceae</taxon>
        <taxon>Brassiceae</taxon>
        <taxon>Brassica</taxon>
    </lineage>
</organism>
<evidence type="ECO:0000256" key="1">
    <source>
        <dbReference type="SAM" id="MobiDB-lite"/>
    </source>
</evidence>
<protein>
    <recommendedName>
        <fullName evidence="2">DUF4283 domain-containing protein</fullName>
    </recommendedName>
</protein>
<comment type="caution">
    <text evidence="3">The sequence shown here is derived from an EMBL/GenBank/DDBJ whole genome shotgun (WGS) entry which is preliminary data.</text>
</comment>
<dbReference type="Proteomes" id="UP000712600">
    <property type="component" value="Unassembled WGS sequence"/>
</dbReference>
<sequence>MESGIQAPPPLSLLQNINSVVSGSPSALMDSNNGSSVVANSLSLPTSSSPLSRSLSMPSTLSSSALLTVGTSQDRTIDLPLGSGSVLVQACDPPTQLMVPASFRVQETSTTSEYNFTLGSQDDCSAPFVINSVINGSESAQSQQQETITSDVIDAQTTPSENSTQATTTFIPTLEAWAKPLLFKPHATPPEPSTPQNDDPTLIGNQLAALWPSLTDEILNKKPKSKHPTRTLQPPIEKLPPPELKPDGSLGFPWAARLSPQSRNLYRATTPTYRLDGTPEVSIPSKVLKLGPENNYEYIIGKFHMCSLPPGGLVHAVVNRILGRSCKISCKKLGESSFMFHIPHEPTRHWVIQRESGHVLEEVRLVAVLETLSPSFYSQQEKPIVPLNSVPAYSTLVDAQSTPTDSQIMETSPSSIINNKVLESSVIDPLTTSTNHCAFESPSRFTVLEEVDEAEIEPSNSFSLTRGGRESKPPIKYQNIEWKTVRGRGNRGRRGRGSYH</sequence>
<evidence type="ECO:0000313" key="4">
    <source>
        <dbReference type="Proteomes" id="UP000712600"/>
    </source>
</evidence>
<dbReference type="AlphaFoldDB" id="A0A8S9NT85"/>